<evidence type="ECO:0000313" key="2">
    <source>
        <dbReference type="Proteomes" id="UP001566132"/>
    </source>
</evidence>
<sequence length="204" mass="24269">MASAENPDYLKDFVCRVKGNLKRCIRVNGFTHYLVYSSETAKEWLCIEKCNCMILSNAENIYETTLGTHEHRKSPADDFFITSLSKIESEEILTYPIEDQRHIKYHVVNKLLKKCKYKALRKNVLALNLASSCINKFKHLDKDKMMDVWTLQDATLKKLKAFEMWLYAKEMVDRIKYEIRTFWLGYKKKKNDLLKRENYFILVM</sequence>
<dbReference type="Proteomes" id="UP001566132">
    <property type="component" value="Unassembled WGS sequence"/>
</dbReference>
<evidence type="ECO:0000313" key="1">
    <source>
        <dbReference type="EMBL" id="KAL1516937.1"/>
    </source>
</evidence>
<dbReference type="AlphaFoldDB" id="A0ABD1FCF8"/>
<reference evidence="1 2" key="1">
    <citation type="submission" date="2024-05" db="EMBL/GenBank/DDBJ databases">
        <title>Genetic variation in Jamaican populations of the coffee berry borer (Hypothenemus hampei).</title>
        <authorList>
            <person name="Errbii M."/>
            <person name="Myrie A."/>
        </authorList>
    </citation>
    <scope>NUCLEOTIDE SEQUENCE [LARGE SCALE GENOMIC DNA]</scope>
    <source>
        <strain evidence="1">JA-Hopewell-2020-01-JO</strain>
        <tissue evidence="1">Whole body</tissue>
    </source>
</reference>
<organism evidence="1 2">
    <name type="scientific">Hypothenemus hampei</name>
    <name type="common">Coffee berry borer</name>
    <dbReference type="NCBI Taxonomy" id="57062"/>
    <lineage>
        <taxon>Eukaryota</taxon>
        <taxon>Metazoa</taxon>
        <taxon>Ecdysozoa</taxon>
        <taxon>Arthropoda</taxon>
        <taxon>Hexapoda</taxon>
        <taxon>Insecta</taxon>
        <taxon>Pterygota</taxon>
        <taxon>Neoptera</taxon>
        <taxon>Endopterygota</taxon>
        <taxon>Coleoptera</taxon>
        <taxon>Polyphaga</taxon>
        <taxon>Cucujiformia</taxon>
        <taxon>Curculionidae</taxon>
        <taxon>Scolytinae</taxon>
        <taxon>Hypothenemus</taxon>
    </lineage>
</organism>
<accession>A0ABD1FCF8</accession>
<gene>
    <name evidence="1" type="ORF">ABEB36_000766</name>
</gene>
<comment type="caution">
    <text evidence="1">The sequence shown here is derived from an EMBL/GenBank/DDBJ whole genome shotgun (WGS) entry which is preliminary data.</text>
</comment>
<dbReference type="EMBL" id="JBDJPC010000001">
    <property type="protein sequence ID" value="KAL1516937.1"/>
    <property type="molecule type" value="Genomic_DNA"/>
</dbReference>
<name>A0ABD1FCF8_HYPHA</name>
<protein>
    <recommendedName>
        <fullName evidence="3">FLYWCH-type domain-containing protein</fullName>
    </recommendedName>
</protein>
<keyword evidence="2" id="KW-1185">Reference proteome</keyword>
<proteinExistence type="predicted"/>
<evidence type="ECO:0008006" key="3">
    <source>
        <dbReference type="Google" id="ProtNLM"/>
    </source>
</evidence>